<keyword evidence="3" id="KW-1185">Reference proteome</keyword>
<feature type="compositionally biased region" description="Basic and acidic residues" evidence="1">
    <location>
        <begin position="43"/>
        <end position="61"/>
    </location>
</feature>
<gene>
    <name evidence="2" type="ORF">Taro_009523</name>
</gene>
<evidence type="ECO:0000256" key="1">
    <source>
        <dbReference type="SAM" id="MobiDB-lite"/>
    </source>
</evidence>
<feature type="compositionally biased region" description="Basic residues" evidence="1">
    <location>
        <begin position="1"/>
        <end position="10"/>
    </location>
</feature>
<feature type="region of interest" description="Disordered" evidence="1">
    <location>
        <begin position="1"/>
        <end position="68"/>
    </location>
</feature>
<proteinExistence type="predicted"/>
<dbReference type="AlphaFoldDB" id="A0A843U5Z6"/>
<sequence length="175" mass="19924">MKRKKNRRRSQASSPAKGLSSVPAGEDKEETLSPEEGLMAPLFKERSDEQPGAKQSDKLRQPPESLTDTVLPLDQVRARVDRIIIQHMKRFPANVNIWDTIAWSKELRAALIKILQEPEVYEAHVTELQTQALEALATEVTFSDKDMLLPSLYHNRPLYMHGWQSRPTRSGVGRL</sequence>
<dbReference type="EMBL" id="NMUH01000332">
    <property type="protein sequence ID" value="MQL77134.1"/>
    <property type="molecule type" value="Genomic_DNA"/>
</dbReference>
<accession>A0A843U5Z6</accession>
<dbReference type="Proteomes" id="UP000652761">
    <property type="component" value="Unassembled WGS sequence"/>
</dbReference>
<organism evidence="2 3">
    <name type="scientific">Colocasia esculenta</name>
    <name type="common">Wild taro</name>
    <name type="synonym">Arum esculentum</name>
    <dbReference type="NCBI Taxonomy" id="4460"/>
    <lineage>
        <taxon>Eukaryota</taxon>
        <taxon>Viridiplantae</taxon>
        <taxon>Streptophyta</taxon>
        <taxon>Embryophyta</taxon>
        <taxon>Tracheophyta</taxon>
        <taxon>Spermatophyta</taxon>
        <taxon>Magnoliopsida</taxon>
        <taxon>Liliopsida</taxon>
        <taxon>Araceae</taxon>
        <taxon>Aroideae</taxon>
        <taxon>Colocasieae</taxon>
        <taxon>Colocasia</taxon>
    </lineage>
</organism>
<protein>
    <submittedName>
        <fullName evidence="2">Uncharacterized protein</fullName>
    </submittedName>
</protein>
<name>A0A843U5Z6_COLES</name>
<evidence type="ECO:0000313" key="2">
    <source>
        <dbReference type="EMBL" id="MQL77134.1"/>
    </source>
</evidence>
<evidence type="ECO:0000313" key="3">
    <source>
        <dbReference type="Proteomes" id="UP000652761"/>
    </source>
</evidence>
<reference evidence="2" key="1">
    <citation type="submission" date="2017-07" db="EMBL/GenBank/DDBJ databases">
        <title>Taro Niue Genome Assembly and Annotation.</title>
        <authorList>
            <person name="Atibalentja N."/>
            <person name="Keating K."/>
            <person name="Fields C.J."/>
        </authorList>
    </citation>
    <scope>NUCLEOTIDE SEQUENCE</scope>
    <source>
        <strain evidence="2">Niue_2</strain>
        <tissue evidence="2">Leaf</tissue>
    </source>
</reference>
<comment type="caution">
    <text evidence="2">The sequence shown here is derived from an EMBL/GenBank/DDBJ whole genome shotgun (WGS) entry which is preliminary data.</text>
</comment>